<accession>A0A2Z6AX94</accession>
<reference evidence="1 2" key="1">
    <citation type="journal article" date="2018" name="Sci. Adv.">
        <title>Multi-heme cytochromes provide a pathway for survival in energy-limited environments.</title>
        <authorList>
            <person name="Deng X."/>
            <person name="Dohmae N."/>
            <person name="Nealson K.H."/>
            <person name="Hashimoto K."/>
            <person name="Okamoto A."/>
        </authorList>
    </citation>
    <scope>NUCLEOTIDE SEQUENCE [LARGE SCALE GENOMIC DNA]</scope>
    <source>
        <strain evidence="1 2">IS5</strain>
    </source>
</reference>
<proteinExistence type="predicted"/>
<dbReference type="PIRSF" id="PIRSF028235">
    <property type="entry name" value="UCP028235"/>
    <property type="match status" value="1"/>
</dbReference>
<gene>
    <name evidence="1" type="ORF">DFE_1099</name>
</gene>
<protein>
    <recommendedName>
        <fullName evidence="3">Exopolyphosphatase</fullName>
    </recommendedName>
</protein>
<dbReference type="RefSeq" id="WP_126377415.1">
    <property type="nucleotide sequence ID" value="NZ_AP017378.1"/>
</dbReference>
<organism evidence="1 2">
    <name type="scientific">Desulfovibrio ferrophilus</name>
    <dbReference type="NCBI Taxonomy" id="241368"/>
    <lineage>
        <taxon>Bacteria</taxon>
        <taxon>Pseudomonadati</taxon>
        <taxon>Thermodesulfobacteriota</taxon>
        <taxon>Desulfovibrionia</taxon>
        <taxon>Desulfovibrionales</taxon>
        <taxon>Desulfovibrionaceae</taxon>
        <taxon>Desulfovibrio</taxon>
    </lineage>
</organism>
<keyword evidence="2" id="KW-1185">Reference proteome</keyword>
<evidence type="ECO:0008006" key="3">
    <source>
        <dbReference type="Google" id="ProtNLM"/>
    </source>
</evidence>
<dbReference type="AlphaFoldDB" id="A0A2Z6AX94"/>
<name>A0A2Z6AX94_9BACT</name>
<dbReference type="Gene3D" id="3.10.310.30">
    <property type="match status" value="1"/>
</dbReference>
<dbReference type="OrthoDB" id="105221at2"/>
<dbReference type="EMBL" id="AP017378">
    <property type="protein sequence ID" value="BBD07825.1"/>
    <property type="molecule type" value="Genomic_DNA"/>
</dbReference>
<sequence length="305" mass="34698">MRLLTRSDFDGLICAVLLNELGLIDEWKFAHPKDLQDGTIEVTDNDILANVPYVKGCGMWFDHHASEAARLGSDFEFKGSYKHSPSAARVIWEYYGGHDKFPKSFDEMMEAVDKVDSAQLTREEILDPTGWILLGYLMDPRTGLGRFRDYRISNYRLMEDLIEYCRAMTVDKILDLPDVKERIDRYFEQQQLFTAMLKENTSVQGNAVIIDLRNQETIYAGNRFMIYALYPEANISVHILWGLNKQNTVYTVGKSIIDRSSKTDVGKLMLKYGGGGHEAVGTCQVENERAEAALKEILDQINADG</sequence>
<dbReference type="InterPro" id="IPR038763">
    <property type="entry name" value="DHH_sf"/>
</dbReference>
<dbReference type="SUPFAM" id="SSF64182">
    <property type="entry name" value="DHH phosphoesterases"/>
    <property type="match status" value="1"/>
</dbReference>
<dbReference type="KEGG" id="dfl:DFE_1099"/>
<evidence type="ECO:0000313" key="1">
    <source>
        <dbReference type="EMBL" id="BBD07825.1"/>
    </source>
</evidence>
<dbReference type="InterPro" id="IPR016877">
    <property type="entry name" value="UCP028235"/>
</dbReference>
<dbReference type="Proteomes" id="UP000269883">
    <property type="component" value="Chromosome"/>
</dbReference>
<evidence type="ECO:0000313" key="2">
    <source>
        <dbReference type="Proteomes" id="UP000269883"/>
    </source>
</evidence>